<name>G0S9W2_CHATD</name>
<keyword evidence="2" id="KW-1185">Reference proteome</keyword>
<gene>
    <name evidence="1" type="ORF">CTHT_0047390</name>
</gene>
<dbReference type="HOGENOM" id="CLU_1366100_0_0_1"/>
<dbReference type="STRING" id="759272.G0S9W2"/>
<dbReference type="KEGG" id="cthr:CTHT_0047390"/>
<proteinExistence type="predicted"/>
<dbReference type="OrthoDB" id="4590859at2759"/>
<organism evidence="2">
    <name type="scientific">Chaetomium thermophilum (strain DSM 1495 / CBS 144.50 / IMI 039719)</name>
    <name type="common">Thermochaetoides thermophila</name>
    <dbReference type="NCBI Taxonomy" id="759272"/>
    <lineage>
        <taxon>Eukaryota</taxon>
        <taxon>Fungi</taxon>
        <taxon>Dikarya</taxon>
        <taxon>Ascomycota</taxon>
        <taxon>Pezizomycotina</taxon>
        <taxon>Sordariomycetes</taxon>
        <taxon>Sordariomycetidae</taxon>
        <taxon>Sordariales</taxon>
        <taxon>Chaetomiaceae</taxon>
        <taxon>Thermochaetoides</taxon>
    </lineage>
</organism>
<dbReference type="AlphaFoldDB" id="G0S9W2"/>
<dbReference type="RefSeq" id="XP_006695108.1">
    <property type="nucleotide sequence ID" value="XM_006695045.1"/>
</dbReference>
<evidence type="ECO:0000313" key="2">
    <source>
        <dbReference type="Proteomes" id="UP000008066"/>
    </source>
</evidence>
<dbReference type="EMBL" id="GL988043">
    <property type="protein sequence ID" value="EGS20223.1"/>
    <property type="molecule type" value="Genomic_DNA"/>
</dbReference>
<evidence type="ECO:0000313" key="1">
    <source>
        <dbReference type="EMBL" id="EGS20223.1"/>
    </source>
</evidence>
<sequence>MPDGMDHNLLGGSAAIDGASGTAAGVAASAAGAAVASSAYHRDLPSPSPVQPMQQAPVSRPLVVPIVPTRPDNRRISVFTSDTGMTGSAFTPSSVSPNSTNFNMLPVPGMARTAKPQQAPPDPPVGRSANARFSVDSMSSVSTSSCVTAALSPGQMAWPMPPGTPPAIRHPGGPQYIDFEQTGRTVVRINLPPCGHRPGY</sequence>
<dbReference type="GeneID" id="18258777"/>
<protein>
    <submittedName>
        <fullName evidence="1">Uncharacterized protein</fullName>
    </submittedName>
</protein>
<dbReference type="eggNOG" id="ENOG502RIWR">
    <property type="taxonomic scope" value="Eukaryota"/>
</dbReference>
<reference evidence="1 2" key="1">
    <citation type="journal article" date="2011" name="Cell">
        <title>Insight into structure and assembly of the nuclear pore complex by utilizing the genome of a eukaryotic thermophile.</title>
        <authorList>
            <person name="Amlacher S."/>
            <person name="Sarges P."/>
            <person name="Flemming D."/>
            <person name="van Noort V."/>
            <person name="Kunze R."/>
            <person name="Devos D.P."/>
            <person name="Arumugam M."/>
            <person name="Bork P."/>
            <person name="Hurt E."/>
        </authorList>
    </citation>
    <scope>NUCLEOTIDE SEQUENCE [LARGE SCALE GENOMIC DNA]</scope>
    <source>
        <strain evidence="2">DSM 1495 / CBS 144.50 / IMI 039719</strain>
    </source>
</reference>
<accession>G0S9W2</accession>
<dbReference type="Proteomes" id="UP000008066">
    <property type="component" value="Unassembled WGS sequence"/>
</dbReference>